<sequence>MKELRLQVNILFYIIILLVSLVLLSAAKLFLEMQLSQLAALQFIIAISALFIALVHFMLTVSGQKKVTICNQGFSYLNLFAKRQFIPSEEIQKLTTRNVLGLKVIQIHTYEKTITLLAFKISKAQKRSLAQLGYLA</sequence>
<reference evidence="2 3" key="1">
    <citation type="submission" date="2014-12" db="EMBL/GenBank/DDBJ databases">
        <title>Draft Genome Sequence of Pseudoalteromonas luteoviolacea HI1.</title>
        <authorList>
            <person name="Asahina A.Y."/>
            <person name="Hadfield M.G."/>
        </authorList>
    </citation>
    <scope>NUCLEOTIDE SEQUENCE [LARGE SCALE GENOMIC DNA]</scope>
    <source>
        <strain evidence="2 3">HI1</strain>
    </source>
</reference>
<feature type="transmembrane region" description="Helical" evidence="1">
    <location>
        <begin position="12"/>
        <end position="31"/>
    </location>
</feature>
<keyword evidence="1" id="KW-0812">Transmembrane</keyword>
<evidence type="ECO:0000256" key="1">
    <source>
        <dbReference type="SAM" id="Phobius"/>
    </source>
</evidence>
<keyword evidence="1" id="KW-1133">Transmembrane helix</keyword>
<dbReference type="RefSeq" id="WP_039607817.1">
    <property type="nucleotide sequence ID" value="NZ_JWIC01000003.1"/>
</dbReference>
<evidence type="ECO:0000313" key="3">
    <source>
        <dbReference type="Proteomes" id="UP000031327"/>
    </source>
</evidence>
<dbReference type="EMBL" id="JWIC01000003">
    <property type="protein sequence ID" value="KID58646.1"/>
    <property type="molecule type" value="Genomic_DNA"/>
</dbReference>
<dbReference type="OrthoDB" id="6290932at2"/>
<organism evidence="2 3">
    <name type="scientific">Pseudoalteromonas luteoviolacea</name>
    <dbReference type="NCBI Taxonomy" id="43657"/>
    <lineage>
        <taxon>Bacteria</taxon>
        <taxon>Pseudomonadati</taxon>
        <taxon>Pseudomonadota</taxon>
        <taxon>Gammaproteobacteria</taxon>
        <taxon>Alteromonadales</taxon>
        <taxon>Pseudoalteromonadaceae</taxon>
        <taxon>Pseudoalteromonas</taxon>
    </lineage>
</organism>
<comment type="caution">
    <text evidence="2">The sequence shown here is derived from an EMBL/GenBank/DDBJ whole genome shotgun (WGS) entry which is preliminary data.</text>
</comment>
<protein>
    <submittedName>
        <fullName evidence="2">Uncharacterized protein</fullName>
    </submittedName>
</protein>
<proteinExistence type="predicted"/>
<name>A0A0C1QDG2_9GAMM</name>
<evidence type="ECO:0000313" key="2">
    <source>
        <dbReference type="EMBL" id="KID58646.1"/>
    </source>
</evidence>
<accession>A0A0C1QDG2</accession>
<feature type="transmembrane region" description="Helical" evidence="1">
    <location>
        <begin position="37"/>
        <end position="59"/>
    </location>
</feature>
<dbReference type="Proteomes" id="UP000031327">
    <property type="component" value="Unassembled WGS sequence"/>
</dbReference>
<dbReference type="AlphaFoldDB" id="A0A0C1QDG2"/>
<gene>
    <name evidence="2" type="ORF">JF50_01890</name>
</gene>
<keyword evidence="1" id="KW-0472">Membrane</keyword>